<accession>A0ABR5ML10</accession>
<evidence type="ECO:0000313" key="1">
    <source>
        <dbReference type="EMBL" id="KPH76568.1"/>
    </source>
</evidence>
<evidence type="ECO:0008006" key="3">
    <source>
        <dbReference type="Google" id="ProtNLM"/>
    </source>
</evidence>
<organism evidence="1 2">
    <name type="scientific">Oceanobacillus caeni</name>
    <dbReference type="NCBI Taxonomy" id="405946"/>
    <lineage>
        <taxon>Bacteria</taxon>
        <taxon>Bacillati</taxon>
        <taxon>Bacillota</taxon>
        <taxon>Bacilli</taxon>
        <taxon>Bacillales</taxon>
        <taxon>Bacillaceae</taxon>
        <taxon>Oceanobacillus</taxon>
    </lineage>
</organism>
<dbReference type="Proteomes" id="UP000037854">
    <property type="component" value="Unassembled WGS sequence"/>
</dbReference>
<dbReference type="RefSeq" id="WP_060668070.1">
    <property type="nucleotide sequence ID" value="NZ_LGTK01000013.1"/>
</dbReference>
<comment type="caution">
    <text evidence="1">The sequence shown here is derived from an EMBL/GenBank/DDBJ whole genome shotgun (WGS) entry which is preliminary data.</text>
</comment>
<sequence length="209" mass="25759">MELSYNQQKELYEEMLNVNEENINGEFYVSSMEELKMQAIKYLVLEREYDQEDVEDIELEIRFKEAGLYAFWGLDFIGEYMLAHITEIFETETGANPLIFLEDEKVIENERRKWYERGNFVYAVWNRDSELIRVCYNDEKEDEEAILKSLIMSYGEYDYNYNEDDSCFYISDYELEKFRRSYFITELRELDDYRFYEFLKQYSEREWLL</sequence>
<proteinExistence type="predicted"/>
<protein>
    <recommendedName>
        <fullName evidence="3">DUF4240 domain-containing protein</fullName>
    </recommendedName>
</protein>
<name>A0ABR5ML10_9BACI</name>
<evidence type="ECO:0000313" key="2">
    <source>
        <dbReference type="Proteomes" id="UP000037854"/>
    </source>
</evidence>
<keyword evidence="2" id="KW-1185">Reference proteome</keyword>
<gene>
    <name evidence="1" type="ORF">AFL42_05675</name>
</gene>
<reference evidence="1 2" key="1">
    <citation type="submission" date="2015-07" db="EMBL/GenBank/DDBJ databases">
        <title>High-quality draft genome sequence of Oceanobacillus caeni HM6, a bacillus isolated from a human feces.</title>
        <authorList>
            <person name="Kumar J."/>
            <person name="Verma M.K."/>
            <person name="Pandey R."/>
            <person name="Bhambi M."/>
            <person name="Chauhan N."/>
        </authorList>
    </citation>
    <scope>NUCLEOTIDE SEQUENCE [LARGE SCALE GENOMIC DNA]</scope>
    <source>
        <strain evidence="1 2">HM6</strain>
    </source>
</reference>
<dbReference type="EMBL" id="LGTK01000013">
    <property type="protein sequence ID" value="KPH76568.1"/>
    <property type="molecule type" value="Genomic_DNA"/>
</dbReference>